<evidence type="ECO:0000256" key="2">
    <source>
        <dbReference type="SAM" id="Phobius"/>
    </source>
</evidence>
<evidence type="ECO:0000256" key="1">
    <source>
        <dbReference type="SAM" id="MobiDB-lite"/>
    </source>
</evidence>
<feature type="region of interest" description="Disordered" evidence="1">
    <location>
        <begin position="234"/>
        <end position="253"/>
    </location>
</feature>
<keyword evidence="2" id="KW-0472">Membrane</keyword>
<reference evidence="3 4" key="1">
    <citation type="submission" date="2019-01" db="EMBL/GenBank/DDBJ databases">
        <title>Sequencing of cultivated peanut Arachis hypogaea provides insights into genome evolution and oil improvement.</title>
        <authorList>
            <person name="Chen X."/>
        </authorList>
    </citation>
    <scope>NUCLEOTIDE SEQUENCE [LARGE SCALE GENOMIC DNA]</scope>
    <source>
        <strain evidence="4">cv. Fuhuasheng</strain>
        <tissue evidence="3">Leaves</tissue>
    </source>
</reference>
<evidence type="ECO:0000313" key="4">
    <source>
        <dbReference type="Proteomes" id="UP000289738"/>
    </source>
</evidence>
<dbReference type="PANTHER" id="PTHR35746">
    <property type="entry name" value="PENTATRICOPEPTIDE REPEAT (PPR) SUPERFAMILY PROTEIN"/>
    <property type="match status" value="1"/>
</dbReference>
<dbReference type="AlphaFoldDB" id="A0A445CIW6"/>
<name>A0A445CIW6_ARAHY</name>
<organism evidence="3 4">
    <name type="scientific">Arachis hypogaea</name>
    <name type="common">Peanut</name>
    <dbReference type="NCBI Taxonomy" id="3818"/>
    <lineage>
        <taxon>Eukaryota</taxon>
        <taxon>Viridiplantae</taxon>
        <taxon>Streptophyta</taxon>
        <taxon>Embryophyta</taxon>
        <taxon>Tracheophyta</taxon>
        <taxon>Spermatophyta</taxon>
        <taxon>Magnoliopsida</taxon>
        <taxon>eudicotyledons</taxon>
        <taxon>Gunneridae</taxon>
        <taxon>Pentapetalae</taxon>
        <taxon>rosids</taxon>
        <taxon>fabids</taxon>
        <taxon>Fabales</taxon>
        <taxon>Fabaceae</taxon>
        <taxon>Papilionoideae</taxon>
        <taxon>50 kb inversion clade</taxon>
        <taxon>dalbergioids sensu lato</taxon>
        <taxon>Dalbergieae</taxon>
        <taxon>Pterocarpus clade</taxon>
        <taxon>Arachis</taxon>
    </lineage>
</organism>
<keyword evidence="2" id="KW-1133">Transmembrane helix</keyword>
<comment type="caution">
    <text evidence="3">The sequence shown here is derived from an EMBL/GenBank/DDBJ whole genome shotgun (WGS) entry which is preliminary data.</text>
</comment>
<evidence type="ECO:0000313" key="3">
    <source>
        <dbReference type="EMBL" id="RYR50864.1"/>
    </source>
</evidence>
<proteinExistence type="predicted"/>
<dbReference type="EMBL" id="SDMP01000006">
    <property type="protein sequence ID" value="RYR50864.1"/>
    <property type="molecule type" value="Genomic_DNA"/>
</dbReference>
<feature type="transmembrane region" description="Helical" evidence="2">
    <location>
        <begin position="117"/>
        <end position="140"/>
    </location>
</feature>
<accession>A0A445CIW6</accession>
<keyword evidence="2" id="KW-0812">Transmembrane</keyword>
<protein>
    <submittedName>
        <fullName evidence="3">Uncharacterized protein</fullName>
    </submittedName>
</protein>
<keyword evidence="4" id="KW-1185">Reference proteome</keyword>
<gene>
    <name evidence="3" type="ORF">Ahy_A06g025868</name>
</gene>
<sequence length="310" mass="34088">MGRQWNWNPPNPQPALCLFSLELDSPSLTAAHDGSRRHLHFVTHSSLPSPRRSSLLISHGFTSSRSRSLTSSPHLVVVFLLLKVSVSHLASISPFPALFVAGSRGNIFRWAYLRCRLLASNLTVSFSLAISFSFAVNFLLATRFVPSDTGVGENEDDSAISVRDAVNLDPQVAGGVVNLKEKDSAEFPSVLGQDDSPLGSNSVVITNASIRDVQLESAHVQFSNSSDAQTLLEKEEENTNSNILPTSVDRTEESPSAQALINDAAKEWNSPARYPTEMKREKWKAKSRPYWIQLVCSSSVDLQRRQKTAI</sequence>
<dbReference type="Proteomes" id="UP000289738">
    <property type="component" value="Chromosome A06"/>
</dbReference>
<dbReference type="PANTHER" id="PTHR35746:SF1">
    <property type="entry name" value="PENTATRICOPEPTIDE REPEAT (PPR) SUPERFAMILY PROTEIN"/>
    <property type="match status" value="1"/>
</dbReference>